<organism evidence="2 3">
    <name type="scientific">Ovis ammon polii</name>
    <dbReference type="NCBI Taxonomy" id="230172"/>
    <lineage>
        <taxon>Eukaryota</taxon>
        <taxon>Metazoa</taxon>
        <taxon>Chordata</taxon>
        <taxon>Craniata</taxon>
        <taxon>Vertebrata</taxon>
        <taxon>Euteleostomi</taxon>
        <taxon>Mammalia</taxon>
        <taxon>Eutheria</taxon>
        <taxon>Laurasiatheria</taxon>
        <taxon>Artiodactyla</taxon>
        <taxon>Ruminantia</taxon>
        <taxon>Pecora</taxon>
        <taxon>Bovidae</taxon>
        <taxon>Caprinae</taxon>
        <taxon>Ovis</taxon>
    </lineage>
</organism>
<evidence type="ECO:0000313" key="2">
    <source>
        <dbReference type="EMBL" id="KAI4538985.1"/>
    </source>
</evidence>
<gene>
    <name evidence="2" type="ORF">MG293_011252</name>
</gene>
<feature type="region of interest" description="Disordered" evidence="1">
    <location>
        <begin position="102"/>
        <end position="138"/>
    </location>
</feature>
<reference evidence="2" key="1">
    <citation type="submission" date="2022-03" db="EMBL/GenBank/DDBJ databases">
        <title>Genomic analyses of argali, domestic sheep and their hybrids provide insights into chromosomal evolution, heterosis and genetic basis of agronomic traits.</title>
        <authorList>
            <person name="Li M."/>
        </authorList>
    </citation>
    <scope>NUCLEOTIDE SEQUENCE</scope>
    <source>
        <strain evidence="2">CAU-MHL-2022a</strain>
        <tissue evidence="2">Skin</tissue>
    </source>
</reference>
<proteinExistence type="predicted"/>
<accession>A0AAD4U8I0</accession>
<comment type="caution">
    <text evidence="2">The sequence shown here is derived from an EMBL/GenBank/DDBJ whole genome shotgun (WGS) entry which is preliminary data.</text>
</comment>
<name>A0AAD4U8I0_OVIAM</name>
<dbReference type="AlphaFoldDB" id="A0AAD4U8I0"/>
<evidence type="ECO:0000313" key="3">
    <source>
        <dbReference type="Proteomes" id="UP001214576"/>
    </source>
</evidence>
<protein>
    <submittedName>
        <fullName evidence="2">Uncharacterized protein</fullName>
    </submittedName>
</protein>
<feature type="compositionally biased region" description="Basic and acidic residues" evidence="1">
    <location>
        <begin position="116"/>
        <end position="127"/>
    </location>
</feature>
<dbReference type="Proteomes" id="UP001214576">
    <property type="component" value="Unassembled WGS sequence"/>
</dbReference>
<evidence type="ECO:0000256" key="1">
    <source>
        <dbReference type="SAM" id="MobiDB-lite"/>
    </source>
</evidence>
<sequence>MCVMNEFLENRKPSLWAHEAKTRKAAGKMLFSEGPWKWGFDAFTLREGVAQEKTDRSVYAFYLREDETLTSMSPCPVVSVWQIHKGRRQSLPGARSWWRSPEIGRKRAHSSGNEDVMERKTEQRSERTASPGCRKRQVGAKSVLSDPLVLPLFSDSSKNVANKVGLKLAVLGEKKCRLSCDKEFWHLLNGRSTDRLVLIWSLWGEDGECSGGWRRGPGCCENADQSVVRGSRTVEERMPEAPVQGRFRLEEERDSPEYLDGPLRFSLSLLPLTFRLLLRLLKNQIKVQGSAEYFCKDQST</sequence>
<keyword evidence="3" id="KW-1185">Reference proteome</keyword>
<dbReference type="EMBL" id="JAKZEL010000012">
    <property type="protein sequence ID" value="KAI4538985.1"/>
    <property type="molecule type" value="Genomic_DNA"/>
</dbReference>